<feature type="transmembrane region" description="Helical" evidence="1">
    <location>
        <begin position="62"/>
        <end position="90"/>
    </location>
</feature>
<keyword evidence="1" id="KW-0472">Membrane</keyword>
<sequence>MTETSVQRWDTDRNLALLGYGLLFVAIFFAGITALVAVVLAYAVRDRAGPGVRPHLDGQIRIFWVGLVLTMLAVGTGVAGIVTLVGGAIAQGSDLDMSDFSAAGGFGMATVALIAASAVLWILTALWALITPAIGFIRLATAPSGGVTPGA</sequence>
<keyword evidence="3" id="KW-1185">Reference proteome</keyword>
<dbReference type="AlphaFoldDB" id="A0A2D2AXP5"/>
<feature type="transmembrane region" description="Helical" evidence="1">
    <location>
        <begin position="20"/>
        <end position="42"/>
    </location>
</feature>
<dbReference type="KEGG" id="cmb:CSW64_10240"/>
<feature type="transmembrane region" description="Helical" evidence="1">
    <location>
        <begin position="102"/>
        <end position="130"/>
    </location>
</feature>
<dbReference type="EMBL" id="CP024201">
    <property type="protein sequence ID" value="ATQ42762.1"/>
    <property type="molecule type" value="Genomic_DNA"/>
</dbReference>
<gene>
    <name evidence="2" type="ORF">CSW64_10240</name>
</gene>
<dbReference type="RefSeq" id="WP_099622016.1">
    <property type="nucleotide sequence ID" value="NZ_CP024201.1"/>
</dbReference>
<keyword evidence="1" id="KW-0812">Transmembrane</keyword>
<dbReference type="Proteomes" id="UP000228945">
    <property type="component" value="Chromosome"/>
</dbReference>
<protein>
    <recommendedName>
        <fullName evidence="4">MotA/TolQ/ExbB proton channel domain-containing protein</fullName>
    </recommendedName>
</protein>
<dbReference type="OrthoDB" id="5405464at2"/>
<keyword evidence="1" id="KW-1133">Transmembrane helix</keyword>
<evidence type="ECO:0008006" key="4">
    <source>
        <dbReference type="Google" id="ProtNLM"/>
    </source>
</evidence>
<evidence type="ECO:0000256" key="1">
    <source>
        <dbReference type="SAM" id="Phobius"/>
    </source>
</evidence>
<accession>A0A2D2AXP5</accession>
<reference evidence="2 3" key="1">
    <citation type="submission" date="2017-10" db="EMBL/GenBank/DDBJ databases">
        <title>Genome sequence of Caulobacter mirabilis FWC38.</title>
        <authorList>
            <person name="Fiebig A."/>
            <person name="Crosson S."/>
        </authorList>
    </citation>
    <scope>NUCLEOTIDE SEQUENCE [LARGE SCALE GENOMIC DNA]</scope>
    <source>
        <strain evidence="2 3">FWC 38</strain>
    </source>
</reference>
<evidence type="ECO:0000313" key="2">
    <source>
        <dbReference type="EMBL" id="ATQ42762.1"/>
    </source>
</evidence>
<proteinExistence type="predicted"/>
<organism evidence="2 3">
    <name type="scientific">Caulobacter mirabilis</name>
    <dbReference type="NCBI Taxonomy" id="69666"/>
    <lineage>
        <taxon>Bacteria</taxon>
        <taxon>Pseudomonadati</taxon>
        <taxon>Pseudomonadota</taxon>
        <taxon>Alphaproteobacteria</taxon>
        <taxon>Caulobacterales</taxon>
        <taxon>Caulobacteraceae</taxon>
        <taxon>Caulobacter</taxon>
    </lineage>
</organism>
<name>A0A2D2AXP5_9CAUL</name>
<evidence type="ECO:0000313" key="3">
    <source>
        <dbReference type="Proteomes" id="UP000228945"/>
    </source>
</evidence>